<dbReference type="InParanoid" id="W7WY04"/>
<protein>
    <submittedName>
        <fullName evidence="1">Uncharacterized protein</fullName>
    </submittedName>
</protein>
<organism evidence="1 2">
    <name type="scientific">Tetrahymena thermophila (strain SB210)</name>
    <dbReference type="NCBI Taxonomy" id="312017"/>
    <lineage>
        <taxon>Eukaryota</taxon>
        <taxon>Sar</taxon>
        <taxon>Alveolata</taxon>
        <taxon>Ciliophora</taxon>
        <taxon>Intramacronucleata</taxon>
        <taxon>Oligohymenophorea</taxon>
        <taxon>Hymenostomatida</taxon>
        <taxon>Tetrahymenina</taxon>
        <taxon>Tetrahymenidae</taxon>
        <taxon>Tetrahymena</taxon>
    </lineage>
</organism>
<reference evidence="2" key="1">
    <citation type="journal article" date="2006" name="PLoS Biol.">
        <title>Macronuclear genome sequence of the ciliate Tetrahymena thermophila, a model eukaryote.</title>
        <authorList>
            <person name="Eisen J.A."/>
            <person name="Coyne R.S."/>
            <person name="Wu M."/>
            <person name="Wu D."/>
            <person name="Thiagarajan M."/>
            <person name="Wortman J.R."/>
            <person name="Badger J.H."/>
            <person name="Ren Q."/>
            <person name="Amedeo P."/>
            <person name="Jones K.M."/>
            <person name="Tallon L.J."/>
            <person name="Delcher A.L."/>
            <person name="Salzberg S.L."/>
            <person name="Silva J.C."/>
            <person name="Haas B.J."/>
            <person name="Majoros W.H."/>
            <person name="Farzad M."/>
            <person name="Carlton J.M."/>
            <person name="Smith R.K. Jr."/>
            <person name="Garg J."/>
            <person name="Pearlman R.E."/>
            <person name="Karrer K.M."/>
            <person name="Sun L."/>
            <person name="Manning G."/>
            <person name="Elde N.C."/>
            <person name="Turkewitz A.P."/>
            <person name="Asai D.J."/>
            <person name="Wilkes D.E."/>
            <person name="Wang Y."/>
            <person name="Cai H."/>
            <person name="Collins K."/>
            <person name="Stewart B.A."/>
            <person name="Lee S.R."/>
            <person name="Wilamowska K."/>
            <person name="Weinberg Z."/>
            <person name="Ruzzo W.L."/>
            <person name="Wloga D."/>
            <person name="Gaertig J."/>
            <person name="Frankel J."/>
            <person name="Tsao C.-C."/>
            <person name="Gorovsky M.A."/>
            <person name="Keeling P.J."/>
            <person name="Waller R.F."/>
            <person name="Patron N.J."/>
            <person name="Cherry J.M."/>
            <person name="Stover N.A."/>
            <person name="Krieger C.J."/>
            <person name="del Toro C."/>
            <person name="Ryder H.F."/>
            <person name="Williamson S.C."/>
            <person name="Barbeau R.A."/>
            <person name="Hamilton E.P."/>
            <person name="Orias E."/>
        </authorList>
    </citation>
    <scope>NUCLEOTIDE SEQUENCE [LARGE SCALE GENOMIC DNA]</scope>
    <source>
        <strain evidence="2">SB210</strain>
    </source>
</reference>
<sequence>MAQIQRIFNKNGIIFNGNINQFSFFRGKLFQQIFKNQINGIEATIFYKKKLAKRRINVDLFYTTFALELIIQKFLKQVFQHFYFPPAYHLQSRKKQQRLIIQQINFTLFSSLIFRSVLSNERILVNQILQMITQLFQTK</sequence>
<proteinExistence type="predicted"/>
<evidence type="ECO:0000313" key="1">
    <source>
        <dbReference type="EMBL" id="EWS71740.1"/>
    </source>
</evidence>
<dbReference type="KEGG" id="tet:TTHERM_000760321"/>
<dbReference type="EMBL" id="GG662440">
    <property type="protein sequence ID" value="EWS71740.1"/>
    <property type="molecule type" value="Genomic_DNA"/>
</dbReference>
<dbReference type="AlphaFoldDB" id="W7WY04"/>
<gene>
    <name evidence="1" type="ORF">TTHERM_000760321</name>
</gene>
<keyword evidence="2" id="KW-1185">Reference proteome</keyword>
<accession>W7WY04</accession>
<dbReference type="Proteomes" id="UP000009168">
    <property type="component" value="Unassembled WGS sequence"/>
</dbReference>
<name>W7WY04_TETTS</name>
<dbReference type="GeneID" id="24440558"/>
<evidence type="ECO:0000313" key="2">
    <source>
        <dbReference type="Proteomes" id="UP000009168"/>
    </source>
</evidence>
<dbReference type="RefSeq" id="XP_012655726.1">
    <property type="nucleotide sequence ID" value="XM_012800272.1"/>
</dbReference>